<gene>
    <name evidence="2" type="ORF">KSP39_PZI020178</name>
</gene>
<evidence type="ECO:0000313" key="2">
    <source>
        <dbReference type="EMBL" id="KAK8921842.1"/>
    </source>
</evidence>
<dbReference type="EMBL" id="JBBWWQ010000018">
    <property type="protein sequence ID" value="KAK8921842.1"/>
    <property type="molecule type" value="Genomic_DNA"/>
</dbReference>
<feature type="compositionally biased region" description="Acidic residues" evidence="1">
    <location>
        <begin position="1"/>
        <end position="14"/>
    </location>
</feature>
<keyword evidence="3" id="KW-1185">Reference proteome</keyword>
<dbReference type="AlphaFoldDB" id="A0AAP0B1D8"/>
<reference evidence="2 3" key="1">
    <citation type="journal article" date="2022" name="Nat. Plants">
        <title>Genomes of leafy and leafless Platanthera orchids illuminate the evolution of mycoheterotrophy.</title>
        <authorList>
            <person name="Li M.H."/>
            <person name="Liu K.W."/>
            <person name="Li Z."/>
            <person name="Lu H.C."/>
            <person name="Ye Q.L."/>
            <person name="Zhang D."/>
            <person name="Wang J.Y."/>
            <person name="Li Y.F."/>
            <person name="Zhong Z.M."/>
            <person name="Liu X."/>
            <person name="Yu X."/>
            <person name="Liu D.K."/>
            <person name="Tu X.D."/>
            <person name="Liu B."/>
            <person name="Hao Y."/>
            <person name="Liao X.Y."/>
            <person name="Jiang Y.T."/>
            <person name="Sun W.H."/>
            <person name="Chen J."/>
            <person name="Chen Y.Q."/>
            <person name="Ai Y."/>
            <person name="Zhai J.W."/>
            <person name="Wu S.S."/>
            <person name="Zhou Z."/>
            <person name="Hsiao Y.Y."/>
            <person name="Wu W.L."/>
            <person name="Chen Y.Y."/>
            <person name="Lin Y.F."/>
            <person name="Hsu J.L."/>
            <person name="Li C.Y."/>
            <person name="Wang Z.W."/>
            <person name="Zhao X."/>
            <person name="Zhong W.Y."/>
            <person name="Ma X.K."/>
            <person name="Ma L."/>
            <person name="Huang J."/>
            <person name="Chen G.Z."/>
            <person name="Huang M.Z."/>
            <person name="Huang L."/>
            <person name="Peng D.H."/>
            <person name="Luo Y.B."/>
            <person name="Zou S.Q."/>
            <person name="Chen S.P."/>
            <person name="Lan S."/>
            <person name="Tsai W.C."/>
            <person name="Van de Peer Y."/>
            <person name="Liu Z.J."/>
        </authorList>
    </citation>
    <scope>NUCLEOTIDE SEQUENCE [LARGE SCALE GENOMIC DNA]</scope>
    <source>
        <strain evidence="2">Lor287</strain>
    </source>
</reference>
<accession>A0AAP0B1D8</accession>
<organism evidence="2 3">
    <name type="scientific">Platanthera zijinensis</name>
    <dbReference type="NCBI Taxonomy" id="2320716"/>
    <lineage>
        <taxon>Eukaryota</taxon>
        <taxon>Viridiplantae</taxon>
        <taxon>Streptophyta</taxon>
        <taxon>Embryophyta</taxon>
        <taxon>Tracheophyta</taxon>
        <taxon>Spermatophyta</taxon>
        <taxon>Magnoliopsida</taxon>
        <taxon>Liliopsida</taxon>
        <taxon>Asparagales</taxon>
        <taxon>Orchidaceae</taxon>
        <taxon>Orchidoideae</taxon>
        <taxon>Orchideae</taxon>
        <taxon>Orchidinae</taxon>
        <taxon>Platanthera</taxon>
    </lineage>
</organism>
<dbReference type="PANTHER" id="PTHR34666:SF1">
    <property type="entry name" value="OS02G0554800 PROTEIN"/>
    <property type="match status" value="1"/>
</dbReference>
<sequence>MEEFRLPAVEDEDDRDSKLPCPHFASSPLRFRSSPSAHKSPAVNFRRIHQRSRSFSSLEDLKTHDPKIQLTEVEDEERMDMLWEDLNEEPGDITGDEGMMSSEFFVGSNRVESKWHGARELFCAKAVHHHRPTLVRILKVLKKLLFIKKSREKRPSQTDI</sequence>
<proteinExistence type="predicted"/>
<evidence type="ECO:0000313" key="3">
    <source>
        <dbReference type="Proteomes" id="UP001418222"/>
    </source>
</evidence>
<protein>
    <submittedName>
        <fullName evidence="2">Uncharacterized protein</fullName>
    </submittedName>
</protein>
<evidence type="ECO:0000256" key="1">
    <source>
        <dbReference type="SAM" id="MobiDB-lite"/>
    </source>
</evidence>
<comment type="caution">
    <text evidence="2">The sequence shown here is derived from an EMBL/GenBank/DDBJ whole genome shotgun (WGS) entry which is preliminary data.</text>
</comment>
<name>A0AAP0B1D8_9ASPA</name>
<feature type="region of interest" description="Disordered" evidence="1">
    <location>
        <begin position="1"/>
        <end position="45"/>
    </location>
</feature>
<dbReference type="Proteomes" id="UP001418222">
    <property type="component" value="Unassembled WGS sequence"/>
</dbReference>
<dbReference type="PANTHER" id="PTHR34666">
    <property type="entry name" value="EXPRESSED PROTEIN"/>
    <property type="match status" value="1"/>
</dbReference>